<dbReference type="InterPro" id="IPR007368">
    <property type="entry name" value="DUF434"/>
</dbReference>
<sequence length="247" mass="28428">MEEIKKRTIRGKEDKDERFFSSKEIERLRHAQEEVVWLLNRNYPISNIIDFVGGRYQFSTRQRMAIRRASCSIKDLEVRRDKEISVSSLKGKTINIDAFNFIISLEVALSKGLLIKCMDGAIRDLAGLRGTYRLIDKTYGVLEILGKAFRSLELECVNFYIDAPVSNSGNLKAAIYEAAEKWEVNVNVDIVINPDVILEKSNYVVSSDSIILDKCDGWINLVSYIIKEYIDNAWVINLEKYNSEKRN</sequence>
<dbReference type="Pfam" id="PF04256">
    <property type="entry name" value="DUF434"/>
    <property type="match status" value="1"/>
</dbReference>
<gene>
    <name evidence="3" type="ORF">ERS852470_00332</name>
</gene>
<reference evidence="3 4" key="1">
    <citation type="submission" date="2015-09" db="EMBL/GenBank/DDBJ databases">
        <authorList>
            <consortium name="Pathogen Informatics"/>
        </authorList>
    </citation>
    <scope>NUCLEOTIDE SEQUENCE [LARGE SCALE GENOMIC DNA]</scope>
    <source>
        <strain evidence="3 4">2789STDY5834855</strain>
    </source>
</reference>
<dbReference type="EMBL" id="CYZV01000003">
    <property type="protein sequence ID" value="CUN62252.1"/>
    <property type="molecule type" value="Genomic_DNA"/>
</dbReference>
<evidence type="ECO:0000259" key="2">
    <source>
        <dbReference type="Pfam" id="PF18481"/>
    </source>
</evidence>
<feature type="domain" description="DUF434" evidence="1">
    <location>
        <begin position="27"/>
        <end position="82"/>
    </location>
</feature>
<evidence type="ECO:0000313" key="3">
    <source>
        <dbReference type="EMBL" id="CUN62252.1"/>
    </source>
</evidence>
<dbReference type="PANTHER" id="PTHR42252">
    <property type="entry name" value="DUF5616 DOMAIN-CONTAINING PROTEIN"/>
    <property type="match status" value="1"/>
</dbReference>
<dbReference type="OrthoDB" id="5372493at2"/>
<evidence type="ECO:0000313" key="4">
    <source>
        <dbReference type="Proteomes" id="UP000095558"/>
    </source>
</evidence>
<dbReference type="PANTHER" id="PTHR42252:SF1">
    <property type="entry name" value="DUF434 DOMAIN-CONTAINING PROTEIN"/>
    <property type="match status" value="1"/>
</dbReference>
<accession>A0A173YDR5</accession>
<dbReference type="InterPro" id="IPR041652">
    <property type="entry name" value="DUF5616"/>
</dbReference>
<dbReference type="Proteomes" id="UP000095558">
    <property type="component" value="Unassembled WGS sequence"/>
</dbReference>
<name>A0A173YDR5_9CLOT</name>
<protein>
    <submittedName>
        <fullName evidence="3">Protein of uncharacterized function (DUF434)</fullName>
    </submittedName>
</protein>
<dbReference type="AlphaFoldDB" id="A0A173YDR5"/>
<dbReference type="GeneID" id="83010481"/>
<organism evidence="3 4">
    <name type="scientific">Clostridium disporicum</name>
    <dbReference type="NCBI Taxonomy" id="84024"/>
    <lineage>
        <taxon>Bacteria</taxon>
        <taxon>Bacillati</taxon>
        <taxon>Bacillota</taxon>
        <taxon>Clostridia</taxon>
        <taxon>Eubacteriales</taxon>
        <taxon>Clostridiaceae</taxon>
        <taxon>Clostridium</taxon>
    </lineage>
</organism>
<dbReference type="Pfam" id="PF18481">
    <property type="entry name" value="DUF5616"/>
    <property type="match status" value="1"/>
</dbReference>
<dbReference type="RefSeq" id="WP_042394005.1">
    <property type="nucleotide sequence ID" value="NZ_CYYT01000013.1"/>
</dbReference>
<proteinExistence type="predicted"/>
<evidence type="ECO:0000259" key="1">
    <source>
        <dbReference type="Pfam" id="PF04256"/>
    </source>
</evidence>
<feature type="domain" description="DUF5616" evidence="2">
    <location>
        <begin position="87"/>
        <end position="223"/>
    </location>
</feature>